<gene>
    <name evidence="1" type="ORF">ACFPN2_21040</name>
</gene>
<proteinExistence type="predicted"/>
<keyword evidence="2" id="KW-1185">Reference proteome</keyword>
<evidence type="ECO:0000313" key="2">
    <source>
        <dbReference type="Proteomes" id="UP001595904"/>
    </source>
</evidence>
<dbReference type="InterPro" id="IPR038561">
    <property type="entry name" value="SoxD_sf"/>
</dbReference>
<dbReference type="Proteomes" id="UP001595904">
    <property type="component" value="Unassembled WGS sequence"/>
</dbReference>
<evidence type="ECO:0000313" key="1">
    <source>
        <dbReference type="EMBL" id="MFC4311598.1"/>
    </source>
</evidence>
<name>A0ABV8SXB7_9GAMM</name>
<reference evidence="2" key="1">
    <citation type="journal article" date="2019" name="Int. J. Syst. Evol. Microbiol.">
        <title>The Global Catalogue of Microorganisms (GCM) 10K type strain sequencing project: providing services to taxonomists for standard genome sequencing and annotation.</title>
        <authorList>
            <consortium name="The Broad Institute Genomics Platform"/>
            <consortium name="The Broad Institute Genome Sequencing Center for Infectious Disease"/>
            <person name="Wu L."/>
            <person name="Ma J."/>
        </authorList>
    </citation>
    <scope>NUCLEOTIDE SEQUENCE [LARGE SCALE GENOMIC DNA]</scope>
    <source>
        <strain evidence="2">CGMCC 1.10759</strain>
    </source>
</reference>
<dbReference type="InterPro" id="IPR006279">
    <property type="entry name" value="SoxD"/>
</dbReference>
<sequence>MRIHCPFCGPRDWSEFSSLGDASVRRPHPSASGEFVDAVYMRGNPAGRHEELWYHAFGCRGWLRVTRDTRTHEVFAVEMCDAGVGA</sequence>
<comment type="caution">
    <text evidence="1">The sequence shown here is derived from an EMBL/GenBank/DDBJ whole genome shotgun (WGS) entry which is preliminary data.</text>
</comment>
<dbReference type="RefSeq" id="WP_380600274.1">
    <property type="nucleotide sequence ID" value="NZ_JBHSDU010000004.1"/>
</dbReference>
<dbReference type="Gene3D" id="3.30.2270.10">
    <property type="entry name" value="Folate-binding superfamily"/>
    <property type="match status" value="1"/>
</dbReference>
<protein>
    <submittedName>
        <fullName evidence="1">Sarcosine oxidase subunit delta</fullName>
    </submittedName>
</protein>
<dbReference type="Pfam" id="PF04267">
    <property type="entry name" value="SoxD"/>
    <property type="match status" value="1"/>
</dbReference>
<organism evidence="1 2">
    <name type="scientific">Steroidobacter flavus</name>
    <dbReference type="NCBI Taxonomy" id="1842136"/>
    <lineage>
        <taxon>Bacteria</taxon>
        <taxon>Pseudomonadati</taxon>
        <taxon>Pseudomonadota</taxon>
        <taxon>Gammaproteobacteria</taxon>
        <taxon>Steroidobacterales</taxon>
        <taxon>Steroidobacteraceae</taxon>
        <taxon>Steroidobacter</taxon>
    </lineage>
</organism>
<dbReference type="EMBL" id="JBHSDU010000004">
    <property type="protein sequence ID" value="MFC4311598.1"/>
    <property type="molecule type" value="Genomic_DNA"/>
</dbReference>
<accession>A0ABV8SXB7</accession>